<keyword evidence="5 6" id="KW-0472">Membrane</keyword>
<feature type="domain" description="Citrate transporter-like" evidence="7">
    <location>
        <begin position="47"/>
        <end position="427"/>
    </location>
</feature>
<proteinExistence type="predicted"/>
<feature type="transmembrane region" description="Helical" evidence="6">
    <location>
        <begin position="335"/>
        <end position="354"/>
    </location>
</feature>
<evidence type="ECO:0000256" key="1">
    <source>
        <dbReference type="ARBA" id="ARBA00004141"/>
    </source>
</evidence>
<feature type="transmembrane region" description="Helical" evidence="6">
    <location>
        <begin position="296"/>
        <end position="315"/>
    </location>
</feature>
<accession>A0A7T6ARM3</accession>
<feature type="transmembrane region" description="Helical" evidence="6">
    <location>
        <begin position="269"/>
        <end position="290"/>
    </location>
</feature>
<dbReference type="InterPro" id="IPR004680">
    <property type="entry name" value="Cit_transptr-like_dom"/>
</dbReference>
<evidence type="ECO:0000256" key="4">
    <source>
        <dbReference type="ARBA" id="ARBA00022989"/>
    </source>
</evidence>
<name>A0A7T6ARM3_9BACT</name>
<dbReference type="GO" id="GO:0022857">
    <property type="term" value="F:transmembrane transporter activity"/>
    <property type="evidence" value="ECO:0007669"/>
    <property type="project" value="TreeGrafter"/>
</dbReference>
<feature type="transmembrane region" description="Helical" evidence="6">
    <location>
        <begin position="459"/>
        <end position="483"/>
    </location>
</feature>
<feature type="transmembrane region" description="Helical" evidence="6">
    <location>
        <begin position="86"/>
        <end position="104"/>
    </location>
</feature>
<feature type="transmembrane region" description="Helical" evidence="6">
    <location>
        <begin position="422"/>
        <end position="447"/>
    </location>
</feature>
<evidence type="ECO:0000313" key="8">
    <source>
        <dbReference type="EMBL" id="QQG67028.1"/>
    </source>
</evidence>
<evidence type="ECO:0000256" key="5">
    <source>
        <dbReference type="ARBA" id="ARBA00023136"/>
    </source>
</evidence>
<feature type="transmembrane region" description="Helical" evidence="6">
    <location>
        <begin position="219"/>
        <end position="238"/>
    </location>
</feature>
<dbReference type="GO" id="GO:0005886">
    <property type="term" value="C:plasma membrane"/>
    <property type="evidence" value="ECO:0007669"/>
    <property type="project" value="TreeGrafter"/>
</dbReference>
<dbReference type="Pfam" id="PF03600">
    <property type="entry name" value="CitMHS"/>
    <property type="match status" value="1"/>
</dbReference>
<sequence length="494" mass="53817">MSSRFTSKQWFNILLGPALLALTVSLPLFGPVEARFGFGILFWMVWWWISAIIDIKVTCLVPIFVACLYAYMPLGKVLEAYVHQEAALIFGATAIIVAWVRWGFSQRLALNFLMRISGNVRAQTAGWFVLCGIISFVVGNTTVAAMFAPIAVAALMYSGFKTNDDRWNSKAASNILIAVAWGASVGGMATPLGGGQSVITYGLLNKYIGYQIYFTDWSIRMIPVSLCVIAGVAVLMYFMDTDMDRFSGTKEYYKQELAKLGPMSYEEKISLGGFVVAIGLALLEPVYASYTRESPFFGWLNPTKIFCMIPMFLFFMPSRSVPEENILSTSALKKFFPVTILFMWPASVALSKIISGTGASTVFAGWITPFLNINDLMSIAAWTITGNALSQVTTDTAAAGVMVPLAIESMNNWRGLDFGSVAWIWVTGSAVSWSYAVASATGAQGIVAGYGANLRTMFIWGLAAAAVSVIITIAFFYVAIVLLDASFYTMPPAV</sequence>
<evidence type="ECO:0000313" key="9">
    <source>
        <dbReference type="Proteomes" id="UP000596092"/>
    </source>
</evidence>
<organism evidence="8 9">
    <name type="scientific">Desulfobulbus oligotrophicus</name>
    <dbReference type="NCBI Taxonomy" id="1909699"/>
    <lineage>
        <taxon>Bacteria</taxon>
        <taxon>Pseudomonadati</taxon>
        <taxon>Thermodesulfobacteriota</taxon>
        <taxon>Desulfobulbia</taxon>
        <taxon>Desulfobulbales</taxon>
        <taxon>Desulfobulbaceae</taxon>
        <taxon>Desulfobulbus</taxon>
    </lineage>
</organism>
<dbReference type="EMBL" id="CP054140">
    <property type="protein sequence ID" value="QQG67028.1"/>
    <property type="molecule type" value="Genomic_DNA"/>
</dbReference>
<evidence type="ECO:0000256" key="2">
    <source>
        <dbReference type="ARBA" id="ARBA00022448"/>
    </source>
</evidence>
<protein>
    <submittedName>
        <fullName evidence="8">Anion permease</fullName>
    </submittedName>
</protein>
<evidence type="ECO:0000256" key="3">
    <source>
        <dbReference type="ARBA" id="ARBA00022692"/>
    </source>
</evidence>
<keyword evidence="4 6" id="KW-1133">Transmembrane helix</keyword>
<comment type="subcellular location">
    <subcellularLocation>
        <location evidence="1">Membrane</location>
        <topology evidence="1">Multi-pass membrane protein</topology>
    </subcellularLocation>
</comment>
<dbReference type="PANTHER" id="PTHR10283:SF82">
    <property type="entry name" value="SOLUTE CARRIER FAMILY 13 MEMBER 2"/>
    <property type="match status" value="1"/>
</dbReference>
<feature type="transmembrane region" description="Helical" evidence="6">
    <location>
        <begin position="175"/>
        <end position="199"/>
    </location>
</feature>
<keyword evidence="9" id="KW-1185">Reference proteome</keyword>
<feature type="transmembrane region" description="Helical" evidence="6">
    <location>
        <begin position="124"/>
        <end position="155"/>
    </location>
</feature>
<gene>
    <name evidence="8" type="ORF">HP555_11225</name>
</gene>
<feature type="transmembrane region" description="Helical" evidence="6">
    <location>
        <begin position="44"/>
        <end position="74"/>
    </location>
</feature>
<dbReference type="Proteomes" id="UP000596092">
    <property type="component" value="Chromosome"/>
</dbReference>
<evidence type="ECO:0000256" key="6">
    <source>
        <dbReference type="SAM" id="Phobius"/>
    </source>
</evidence>
<keyword evidence="3 6" id="KW-0812">Transmembrane</keyword>
<reference evidence="8 9" key="1">
    <citation type="submission" date="2020-05" db="EMBL/GenBank/DDBJ databases">
        <title>Complete genome of Desulfobulbus oligotrophicus.</title>
        <authorList>
            <person name="Podar M."/>
        </authorList>
    </citation>
    <scope>NUCLEOTIDE SEQUENCE [LARGE SCALE GENOMIC DNA]</scope>
    <source>
        <strain evidence="8 9">Prop6</strain>
    </source>
</reference>
<dbReference type="KEGG" id="dog:HP555_11225"/>
<dbReference type="PANTHER" id="PTHR10283">
    <property type="entry name" value="SOLUTE CARRIER FAMILY 13 MEMBER"/>
    <property type="match status" value="1"/>
</dbReference>
<evidence type="ECO:0000259" key="7">
    <source>
        <dbReference type="Pfam" id="PF03600"/>
    </source>
</evidence>
<dbReference type="AlphaFoldDB" id="A0A7T6ARM3"/>
<keyword evidence="2" id="KW-0813">Transport</keyword>